<dbReference type="PROSITE" id="PS51257">
    <property type="entry name" value="PROKAR_LIPOPROTEIN"/>
    <property type="match status" value="1"/>
</dbReference>
<keyword evidence="1" id="KW-0732">Signal</keyword>
<dbReference type="OrthoDB" id="9761935at2"/>
<gene>
    <name evidence="3" type="ORF">FIV42_15195</name>
</gene>
<proteinExistence type="predicted"/>
<dbReference type="PANTHER" id="PTHR10098:SF108">
    <property type="entry name" value="TETRATRICOPEPTIDE REPEAT PROTEIN 28"/>
    <property type="match status" value="1"/>
</dbReference>
<accession>A0A4Y6PUQ5</accession>
<dbReference type="Pfam" id="PF12770">
    <property type="entry name" value="CHAT"/>
    <property type="match status" value="1"/>
</dbReference>
<feature type="chain" id="PRO_5030106481" evidence="1">
    <location>
        <begin position="25"/>
        <end position="867"/>
    </location>
</feature>
<feature type="domain" description="CHAT" evidence="2">
    <location>
        <begin position="555"/>
        <end position="865"/>
    </location>
</feature>
<dbReference type="Proteomes" id="UP000315995">
    <property type="component" value="Chromosome"/>
</dbReference>
<evidence type="ECO:0000259" key="2">
    <source>
        <dbReference type="Pfam" id="PF12770"/>
    </source>
</evidence>
<keyword evidence="4" id="KW-1185">Reference proteome</keyword>
<reference evidence="3 4" key="1">
    <citation type="submission" date="2019-06" db="EMBL/GenBank/DDBJ databases">
        <title>Persicimonas caeni gen. nov., sp. nov., a predatory bacterium isolated from solar saltern.</title>
        <authorList>
            <person name="Wang S."/>
        </authorList>
    </citation>
    <scope>NUCLEOTIDE SEQUENCE [LARGE SCALE GENOMIC DNA]</scope>
    <source>
        <strain evidence="3 4">YN101</strain>
    </source>
</reference>
<dbReference type="EMBL" id="CP041186">
    <property type="protein sequence ID" value="QDG52038.1"/>
    <property type="molecule type" value="Genomic_DNA"/>
</dbReference>
<evidence type="ECO:0000256" key="1">
    <source>
        <dbReference type="SAM" id="SignalP"/>
    </source>
</evidence>
<organism evidence="3 4">
    <name type="scientific">Persicimonas caeni</name>
    <dbReference type="NCBI Taxonomy" id="2292766"/>
    <lineage>
        <taxon>Bacteria</taxon>
        <taxon>Deltaproteobacteria</taxon>
        <taxon>Bradymonadales</taxon>
        <taxon>Bradymonadaceae</taxon>
        <taxon>Persicimonas</taxon>
    </lineage>
</organism>
<feature type="signal peptide" evidence="1">
    <location>
        <begin position="1"/>
        <end position="24"/>
    </location>
</feature>
<dbReference type="PANTHER" id="PTHR10098">
    <property type="entry name" value="RAPSYN-RELATED"/>
    <property type="match status" value="1"/>
</dbReference>
<sequence length="867" mass="94589">MIEQKRAHRILAAAALLCMLASCAIPQKTADDDHDHDDDHAAASPDLELRDAIDHRGTAADCARYTDATGSEAWLGAWCGLRTHDWPLARRSAMVARTHFEAAGERRRHVEMSLVEAIAAREAGEGDARKAAERAHRWWREAKMPLHGDLSDRHAGDLPYLFAAALERGLLRDETLSRRMLLDIAWGEYRSFRRREALPYVLRARAQVALDAGSIGEAIDHLEEATRLDRRAERAGGLRQDLALFAQLADLLGLGINAGGVVDDATDAAGPSLSELDEKHITRLLQTPAGRRALADTIATLRSAPNLAIQPPPVLVRTLRAHTDFAGWGGDSWRLGYQGGQLLVERGHTEDARRYLDAAVRTIERTRTSLPTPTLRQHFFADKRKVYMALVDTHVGLDTANRVQADYRAGLRLANGLKARGLLDLLDGRIDATLAAEREMDVALDADSLEAGSLNGAADAALSRLTRWQKAAEKTSPSATPFGSLPSAVTSKLDRKTAVLEYLIMPRRSYVWVLTDDGIDMRRIAGREEIEPLVDAFLGTFAHSDDPEAQKRHRKLAERLYVELVGPVEDVIKDVDRLVIAPDEKLYELPFEALAKPTSKAKPRYVVLDRTVSYTPSAAVLARLIEREAPPASQRALVLGAPDLDRPAIDLLALAKDLPASGMFTLSHMFPALPGARAELDSVKKRLGAQSLDVDTLTGNKAAESWLRQTDLARYGLIHLATHGVSDARPLHINQAATLEFRQPALLLSRTDDAPDDGVLTLAELLARKTSAHLVVLSGCTTGRGWRTLGEGAYGLAGAILYTGSHNVIASTWSVTDDGTTRLMSGMYKAIAAGEDPAAALRKSQIEMVQRGTPPSNWAAFRLVGGV</sequence>
<dbReference type="RefSeq" id="WP_141198515.1">
    <property type="nucleotide sequence ID" value="NZ_CP041186.1"/>
</dbReference>
<evidence type="ECO:0000313" key="3">
    <source>
        <dbReference type="EMBL" id="QDG52038.1"/>
    </source>
</evidence>
<dbReference type="InterPro" id="IPR024983">
    <property type="entry name" value="CHAT_dom"/>
</dbReference>
<accession>A0A5B8YBZ0</accession>
<name>A0A4Y6PUQ5_PERCE</name>
<dbReference type="AlphaFoldDB" id="A0A4Y6PUQ5"/>
<evidence type="ECO:0000313" key="4">
    <source>
        <dbReference type="Proteomes" id="UP000315995"/>
    </source>
</evidence>
<protein>
    <submittedName>
        <fullName evidence="3">CHAT domain-containing protein</fullName>
    </submittedName>
</protein>